<evidence type="ECO:0000313" key="13">
    <source>
        <dbReference type="EMBL" id="SFO87687.1"/>
    </source>
</evidence>
<dbReference type="Pfam" id="PF00254">
    <property type="entry name" value="FKBP_C"/>
    <property type="match status" value="1"/>
</dbReference>
<dbReference type="EC" id="5.2.1.8" evidence="10"/>
<evidence type="ECO:0000256" key="5">
    <source>
        <dbReference type="ARBA" id="ARBA00023110"/>
    </source>
</evidence>
<gene>
    <name evidence="13" type="ORF">SAMN04488047_101278</name>
</gene>
<evidence type="ECO:0000256" key="6">
    <source>
        <dbReference type="ARBA" id="ARBA00023186"/>
    </source>
</evidence>
<feature type="region of interest" description="Disordered" evidence="11">
    <location>
        <begin position="65"/>
        <end position="99"/>
    </location>
</feature>
<dbReference type="PROSITE" id="PS50059">
    <property type="entry name" value="FKBP_PPIASE"/>
    <property type="match status" value="1"/>
</dbReference>
<keyword evidence="14" id="KW-1185">Reference proteome</keyword>
<evidence type="ECO:0000256" key="3">
    <source>
        <dbReference type="ARBA" id="ARBA00006577"/>
    </source>
</evidence>
<dbReference type="GO" id="GO:0042026">
    <property type="term" value="P:protein refolding"/>
    <property type="evidence" value="ECO:0007669"/>
    <property type="project" value="UniProtKB-ARBA"/>
</dbReference>
<keyword evidence="4" id="KW-0963">Cytoplasm</keyword>
<comment type="function">
    <text evidence="8">Also involved in hydrogenase metallocenter assembly, probably by participating in the nickel insertion step. This function in hydrogenase biosynthesis requires chaperone activity and the presence of the metal-binding domain, but not PPIase activity.</text>
</comment>
<reference evidence="13 14" key="1">
    <citation type="submission" date="2016-10" db="EMBL/GenBank/DDBJ databases">
        <authorList>
            <person name="de Groot N.N."/>
        </authorList>
    </citation>
    <scope>NUCLEOTIDE SEQUENCE [LARGE SCALE GENOMIC DNA]</scope>
    <source>
        <strain evidence="13 14">DSM 19547</strain>
    </source>
</reference>
<dbReference type="PANTHER" id="PTHR47861">
    <property type="entry name" value="FKBP-TYPE PEPTIDYL-PROLYL CIS-TRANS ISOMERASE SLYD"/>
    <property type="match status" value="1"/>
</dbReference>
<sequence>MSQAKPGDTVRMHYTGTLADGSTFDSSQGREPLEFTVGSGQIIPGLDSAVSGMEVGESKTVTVAPEQAYGDRDPARTQSVPREQIPEHIPTEPGTQLQVQTPEGQTIPVVVADVNDSEVTLDANHPLAGQELTFQVELVEIK</sequence>
<keyword evidence="5 9" id="KW-0697">Rotamase</keyword>
<evidence type="ECO:0000256" key="8">
    <source>
        <dbReference type="ARBA" id="ARBA00037071"/>
    </source>
</evidence>
<evidence type="ECO:0000256" key="4">
    <source>
        <dbReference type="ARBA" id="ARBA00022490"/>
    </source>
</evidence>
<dbReference type="STRING" id="441119.SAMN04488047_101278"/>
<dbReference type="Gene3D" id="3.10.50.40">
    <property type="match status" value="1"/>
</dbReference>
<keyword evidence="6" id="KW-0143">Chaperone</keyword>
<comment type="similarity">
    <text evidence="3 10">Belongs to the FKBP-type PPIase family.</text>
</comment>
<evidence type="ECO:0000256" key="7">
    <source>
        <dbReference type="ARBA" id="ARBA00023235"/>
    </source>
</evidence>
<feature type="domain" description="PPIase FKBP-type" evidence="12">
    <location>
        <begin position="7"/>
        <end position="88"/>
    </location>
</feature>
<dbReference type="GO" id="GO:0003755">
    <property type="term" value="F:peptidyl-prolyl cis-trans isomerase activity"/>
    <property type="evidence" value="ECO:0007669"/>
    <property type="project" value="UniProtKB-UniRule"/>
</dbReference>
<evidence type="ECO:0000256" key="2">
    <source>
        <dbReference type="ARBA" id="ARBA00004496"/>
    </source>
</evidence>
<evidence type="ECO:0000256" key="1">
    <source>
        <dbReference type="ARBA" id="ARBA00000971"/>
    </source>
</evidence>
<dbReference type="EMBL" id="FOXA01000001">
    <property type="protein sequence ID" value="SFO87687.1"/>
    <property type="molecule type" value="Genomic_DNA"/>
</dbReference>
<dbReference type="InterPro" id="IPR046357">
    <property type="entry name" value="PPIase_dom_sf"/>
</dbReference>
<evidence type="ECO:0000256" key="10">
    <source>
        <dbReference type="RuleBase" id="RU003915"/>
    </source>
</evidence>
<proteinExistence type="inferred from homology"/>
<dbReference type="InterPro" id="IPR001179">
    <property type="entry name" value="PPIase_FKBP_dom"/>
</dbReference>
<evidence type="ECO:0000313" key="14">
    <source>
        <dbReference type="Proteomes" id="UP000199356"/>
    </source>
</evidence>
<evidence type="ECO:0000259" key="12">
    <source>
        <dbReference type="PROSITE" id="PS50059"/>
    </source>
</evidence>
<dbReference type="Proteomes" id="UP000199356">
    <property type="component" value="Unassembled WGS sequence"/>
</dbReference>
<keyword evidence="7 9" id="KW-0413">Isomerase</keyword>
<dbReference type="AlphaFoldDB" id="A0A1I5KRT3"/>
<dbReference type="OrthoDB" id="9808891at2"/>
<protein>
    <recommendedName>
        <fullName evidence="10">Peptidyl-prolyl cis-trans isomerase</fullName>
        <ecNumber evidence="10">5.2.1.8</ecNumber>
    </recommendedName>
</protein>
<evidence type="ECO:0000256" key="9">
    <source>
        <dbReference type="PROSITE-ProRule" id="PRU00277"/>
    </source>
</evidence>
<organism evidence="13 14">
    <name type="scientific">Tranquillimonas alkanivorans</name>
    <dbReference type="NCBI Taxonomy" id="441119"/>
    <lineage>
        <taxon>Bacteria</taxon>
        <taxon>Pseudomonadati</taxon>
        <taxon>Pseudomonadota</taxon>
        <taxon>Alphaproteobacteria</taxon>
        <taxon>Rhodobacterales</taxon>
        <taxon>Roseobacteraceae</taxon>
        <taxon>Tranquillimonas</taxon>
    </lineage>
</organism>
<comment type="subcellular location">
    <subcellularLocation>
        <location evidence="2">Cytoplasm</location>
    </subcellularLocation>
</comment>
<evidence type="ECO:0000256" key="11">
    <source>
        <dbReference type="SAM" id="MobiDB-lite"/>
    </source>
</evidence>
<name>A0A1I5KRT3_9RHOB</name>
<dbReference type="PANTHER" id="PTHR47861:SF3">
    <property type="entry name" value="FKBP-TYPE PEPTIDYL-PROLYL CIS-TRANS ISOMERASE SLYD"/>
    <property type="match status" value="1"/>
</dbReference>
<dbReference type="SUPFAM" id="SSF54534">
    <property type="entry name" value="FKBP-like"/>
    <property type="match status" value="1"/>
</dbReference>
<feature type="region of interest" description="Disordered" evidence="11">
    <location>
        <begin position="1"/>
        <end position="32"/>
    </location>
</feature>
<dbReference type="RefSeq" id="WP_093416667.1">
    <property type="nucleotide sequence ID" value="NZ_FOXA01000001.1"/>
</dbReference>
<comment type="catalytic activity">
    <reaction evidence="1 9 10">
        <text>[protein]-peptidylproline (omega=180) = [protein]-peptidylproline (omega=0)</text>
        <dbReference type="Rhea" id="RHEA:16237"/>
        <dbReference type="Rhea" id="RHEA-COMP:10747"/>
        <dbReference type="Rhea" id="RHEA-COMP:10748"/>
        <dbReference type="ChEBI" id="CHEBI:83833"/>
        <dbReference type="ChEBI" id="CHEBI:83834"/>
        <dbReference type="EC" id="5.2.1.8"/>
    </reaction>
</comment>
<accession>A0A1I5KRT3</accession>
<dbReference type="GO" id="GO:0005737">
    <property type="term" value="C:cytoplasm"/>
    <property type="evidence" value="ECO:0007669"/>
    <property type="project" value="UniProtKB-SubCell"/>
</dbReference>